<dbReference type="AlphaFoldDB" id="A0A2G1XJL0"/>
<dbReference type="InterPro" id="IPR002938">
    <property type="entry name" value="FAD-bd"/>
</dbReference>
<accession>A0A2G1XJL0</accession>
<dbReference type="Proteomes" id="UP000222531">
    <property type="component" value="Unassembled WGS sequence"/>
</dbReference>
<evidence type="ECO:0000256" key="5">
    <source>
        <dbReference type="SAM" id="MobiDB-lite"/>
    </source>
</evidence>
<organism evidence="7 8">
    <name type="scientific">Streptomyces cinnamoneus</name>
    <name type="common">Streptoverticillium cinnamoneum</name>
    <dbReference type="NCBI Taxonomy" id="53446"/>
    <lineage>
        <taxon>Bacteria</taxon>
        <taxon>Bacillati</taxon>
        <taxon>Actinomycetota</taxon>
        <taxon>Actinomycetes</taxon>
        <taxon>Kitasatosporales</taxon>
        <taxon>Streptomycetaceae</taxon>
        <taxon>Streptomyces</taxon>
        <taxon>Streptomyces cinnamoneus group</taxon>
    </lineage>
</organism>
<reference evidence="7 8" key="1">
    <citation type="journal article" date="2017" name="Biochemistry">
        <title>Identification of the Biosynthetic Pathway for the Antibiotic Bicyclomycin.</title>
        <authorList>
            <person name="Patteson J."/>
            <person name="Cai W."/>
            <person name="Johnson R.A."/>
            <person name="Santa Maria K."/>
            <person name="Li B."/>
        </authorList>
    </citation>
    <scope>NUCLEOTIDE SEQUENCE [LARGE SCALE GENOMIC DNA]</scope>
    <source>
        <strain evidence="7 8">ATCC 21532</strain>
    </source>
</reference>
<keyword evidence="4" id="KW-0503">Monooxygenase</keyword>
<evidence type="ECO:0000256" key="3">
    <source>
        <dbReference type="ARBA" id="ARBA00023002"/>
    </source>
</evidence>
<evidence type="ECO:0000256" key="1">
    <source>
        <dbReference type="ARBA" id="ARBA00022630"/>
    </source>
</evidence>
<evidence type="ECO:0000313" key="7">
    <source>
        <dbReference type="EMBL" id="PHQ51413.1"/>
    </source>
</evidence>
<feature type="domain" description="FAD-binding" evidence="6">
    <location>
        <begin position="40"/>
        <end position="95"/>
    </location>
</feature>
<sequence length="148" mass="15431">MYADWAPQLTALIDACDGPFTPRTLTVLPVGLTWPPTAGVTLLGDAAHLMPPVGMGANMAMLDAAELALALAADRTDPFAAVRAYETAMFERAATAARASAAVMDIVISRDGARNTLDFFQSHDAGLPDRPGPSGGNPDAPLQERSLP</sequence>
<dbReference type="SUPFAM" id="SSF51905">
    <property type="entry name" value="FAD/NAD(P)-binding domain"/>
    <property type="match status" value="1"/>
</dbReference>
<dbReference type="PANTHER" id="PTHR46972">
    <property type="entry name" value="MONOOXYGENASE ASQM-RELATED"/>
    <property type="match status" value="1"/>
</dbReference>
<dbReference type="Gene3D" id="3.50.50.60">
    <property type="entry name" value="FAD/NAD(P)-binding domain"/>
    <property type="match status" value="1"/>
</dbReference>
<dbReference type="InterPro" id="IPR036188">
    <property type="entry name" value="FAD/NAD-bd_sf"/>
</dbReference>
<evidence type="ECO:0000256" key="4">
    <source>
        <dbReference type="ARBA" id="ARBA00023033"/>
    </source>
</evidence>
<evidence type="ECO:0000313" key="8">
    <source>
        <dbReference type="Proteomes" id="UP000222531"/>
    </source>
</evidence>
<comment type="caution">
    <text evidence="7">The sequence shown here is derived from an EMBL/GenBank/DDBJ whole genome shotgun (WGS) entry which is preliminary data.</text>
</comment>
<keyword evidence="8" id="KW-1185">Reference proteome</keyword>
<protein>
    <recommendedName>
        <fullName evidence="6">FAD-binding domain-containing protein</fullName>
    </recommendedName>
</protein>
<evidence type="ECO:0000256" key="2">
    <source>
        <dbReference type="ARBA" id="ARBA00022827"/>
    </source>
</evidence>
<proteinExistence type="predicted"/>
<dbReference type="Pfam" id="PF01494">
    <property type="entry name" value="FAD_binding_3"/>
    <property type="match status" value="1"/>
</dbReference>
<dbReference type="GO" id="GO:0004497">
    <property type="term" value="F:monooxygenase activity"/>
    <property type="evidence" value="ECO:0007669"/>
    <property type="project" value="UniProtKB-KW"/>
</dbReference>
<dbReference type="PANTHER" id="PTHR46972:SF1">
    <property type="entry name" value="FAD DEPENDENT OXIDOREDUCTASE DOMAIN-CONTAINING PROTEIN"/>
    <property type="match status" value="1"/>
</dbReference>
<gene>
    <name evidence="7" type="ORF">BLA24_13855</name>
</gene>
<feature type="region of interest" description="Disordered" evidence="5">
    <location>
        <begin position="121"/>
        <end position="148"/>
    </location>
</feature>
<keyword evidence="2" id="KW-0274">FAD</keyword>
<dbReference type="EMBL" id="NHZO01000146">
    <property type="protein sequence ID" value="PHQ51413.1"/>
    <property type="molecule type" value="Genomic_DNA"/>
</dbReference>
<name>A0A2G1XJL0_STRCJ</name>
<evidence type="ECO:0000259" key="6">
    <source>
        <dbReference type="Pfam" id="PF01494"/>
    </source>
</evidence>
<keyword evidence="1" id="KW-0285">Flavoprotein</keyword>
<dbReference type="GO" id="GO:0071949">
    <property type="term" value="F:FAD binding"/>
    <property type="evidence" value="ECO:0007669"/>
    <property type="project" value="InterPro"/>
</dbReference>
<keyword evidence="3" id="KW-0560">Oxidoreductase</keyword>